<reference evidence="9 10" key="1">
    <citation type="submission" date="2017-11" db="EMBL/GenBank/DDBJ databases">
        <title>Draft genome sequence of Rhizobiales bacterium SY3-13.</title>
        <authorList>
            <person name="Sun C."/>
        </authorList>
    </citation>
    <scope>NUCLEOTIDE SEQUENCE [LARGE SCALE GENOMIC DNA]</scope>
    <source>
        <strain evidence="9 10">SY3-13</strain>
    </source>
</reference>
<keyword evidence="4 7" id="KW-0413">Isomerase</keyword>
<dbReference type="InterPro" id="IPR036849">
    <property type="entry name" value="Enolase-like_C_sf"/>
</dbReference>
<dbReference type="CDD" id="cd03319">
    <property type="entry name" value="L-Ala-DL-Glu_epimerase"/>
    <property type="match status" value="1"/>
</dbReference>
<evidence type="ECO:0000256" key="6">
    <source>
        <dbReference type="PIRSR" id="PIRSR634603-3"/>
    </source>
</evidence>
<evidence type="ECO:0000259" key="8">
    <source>
        <dbReference type="SMART" id="SM00922"/>
    </source>
</evidence>
<dbReference type="InterPro" id="IPR013342">
    <property type="entry name" value="Mandelate_racemase_C"/>
</dbReference>
<dbReference type="InterPro" id="IPR013341">
    <property type="entry name" value="Mandelate_racemase_N_dom"/>
</dbReference>
<keyword evidence="3 6" id="KW-0460">Magnesium</keyword>
<dbReference type="InterPro" id="IPR029065">
    <property type="entry name" value="Enolase_C-like"/>
</dbReference>
<sequence>MRRLAVAREEWPIRGAFRISRGTKTKAEVLVATVEAGGAAGRGECVPYRRYGETFEKVEEQIAGAKAAIEDGAGREDLLSLLPAGAARNAVDCALWDLESKQAGRPVHELAGLPAPGPVTTAYTITLDDPAKMAEVARAEAHRPLLKLKLGETAGDIERARTVREAAPEATLIVDANEGWKPEQLDELFAAFAELEVRMIEQPLTAGRDEALERVSRAVPICADESCHDSASLAGLKGRYDIVNIKLDKTGGLTEALRLRTAAREAGFQVMVGCMVATSLAMAPALLVAQGADFVDVDGPLMLKRDRVPGLVFDGSTVRSAGRDLWG</sequence>
<dbReference type="SUPFAM" id="SSF51604">
    <property type="entry name" value="Enolase C-terminal domain-like"/>
    <property type="match status" value="1"/>
</dbReference>
<evidence type="ECO:0000256" key="2">
    <source>
        <dbReference type="ARBA" id="ARBA00022723"/>
    </source>
</evidence>
<dbReference type="Pfam" id="PF02746">
    <property type="entry name" value="MR_MLE_N"/>
    <property type="match status" value="1"/>
</dbReference>
<dbReference type="SFLD" id="SFLDG00180">
    <property type="entry name" value="muconate_cycloisomerase"/>
    <property type="match status" value="1"/>
</dbReference>
<dbReference type="NCBIfam" id="NF042940">
    <property type="entry name" value="racemase_DgcA"/>
    <property type="match status" value="1"/>
</dbReference>
<keyword evidence="10" id="KW-1185">Reference proteome</keyword>
<evidence type="ECO:0000256" key="1">
    <source>
        <dbReference type="ARBA" id="ARBA00008031"/>
    </source>
</evidence>
<dbReference type="InterPro" id="IPR029017">
    <property type="entry name" value="Enolase-like_N"/>
</dbReference>
<dbReference type="SUPFAM" id="SSF54826">
    <property type="entry name" value="Enolase N-terminal domain-like"/>
    <property type="match status" value="1"/>
</dbReference>
<feature type="active site" description="Proton acceptor; specific for (R)-substrate epimerization" evidence="5">
    <location>
        <position position="149"/>
    </location>
</feature>
<dbReference type="SMART" id="SM00922">
    <property type="entry name" value="MR_MLE"/>
    <property type="match status" value="1"/>
</dbReference>
<feature type="binding site" evidence="6">
    <location>
        <position position="175"/>
    </location>
    <ligand>
        <name>Mg(2+)</name>
        <dbReference type="ChEBI" id="CHEBI:18420"/>
    </ligand>
</feature>
<name>A0A2M9FZ76_9PROT</name>
<organism evidence="9 10">
    <name type="scientific">Minwuia thermotolerans</name>
    <dbReference type="NCBI Taxonomy" id="2056226"/>
    <lineage>
        <taxon>Bacteria</taxon>
        <taxon>Pseudomonadati</taxon>
        <taxon>Pseudomonadota</taxon>
        <taxon>Alphaproteobacteria</taxon>
        <taxon>Minwuiales</taxon>
        <taxon>Minwuiaceae</taxon>
        <taxon>Minwuia</taxon>
    </lineage>
</organism>
<feature type="binding site" evidence="6">
    <location>
        <position position="224"/>
    </location>
    <ligand>
        <name>Mg(2+)</name>
        <dbReference type="ChEBI" id="CHEBI:18420"/>
    </ligand>
</feature>
<dbReference type="Proteomes" id="UP000229498">
    <property type="component" value="Unassembled WGS sequence"/>
</dbReference>
<dbReference type="PANTHER" id="PTHR48080">
    <property type="entry name" value="D-GALACTONATE DEHYDRATASE-RELATED"/>
    <property type="match status" value="1"/>
</dbReference>
<evidence type="ECO:0000256" key="5">
    <source>
        <dbReference type="PIRSR" id="PIRSR634603-1"/>
    </source>
</evidence>
<evidence type="ECO:0000256" key="3">
    <source>
        <dbReference type="ARBA" id="ARBA00022842"/>
    </source>
</evidence>
<keyword evidence="2 6" id="KW-0479">Metal-binding</keyword>
<evidence type="ECO:0000313" key="9">
    <source>
        <dbReference type="EMBL" id="PJK28766.1"/>
    </source>
</evidence>
<dbReference type="Gene3D" id="3.20.20.120">
    <property type="entry name" value="Enolase-like C-terminal domain"/>
    <property type="match status" value="1"/>
</dbReference>
<comment type="caution">
    <text evidence="9">The sequence shown here is derived from an EMBL/GenBank/DDBJ whole genome shotgun (WGS) entry which is preliminary data.</text>
</comment>
<dbReference type="PANTHER" id="PTHR48080:SF3">
    <property type="entry name" value="ENOLASE SUPERFAMILY MEMBER DDB_G0284701"/>
    <property type="match status" value="1"/>
</dbReference>
<dbReference type="GO" id="GO:0009063">
    <property type="term" value="P:amino acid catabolic process"/>
    <property type="evidence" value="ECO:0007669"/>
    <property type="project" value="InterPro"/>
</dbReference>
<accession>A0A2M9FZ76</accession>
<dbReference type="SFLD" id="SFLDF00010">
    <property type="entry name" value="dipeptide_epimerase"/>
    <property type="match status" value="1"/>
</dbReference>
<dbReference type="InterPro" id="IPR034603">
    <property type="entry name" value="Dipeptide_epimerase"/>
</dbReference>
<gene>
    <name evidence="9" type="ORF">CVT23_15645</name>
</gene>
<proteinExistence type="inferred from homology"/>
<dbReference type="InterPro" id="IPR018110">
    <property type="entry name" value="Mandel_Rmase/mucon_lact_enz_CS"/>
</dbReference>
<dbReference type="RefSeq" id="WP_109792273.1">
    <property type="nucleotide sequence ID" value="NZ_PHIG01000039.1"/>
</dbReference>
<comment type="cofactor">
    <cofactor evidence="6 7">
        <name>Mg(2+)</name>
        <dbReference type="ChEBI" id="CHEBI:18420"/>
    </cofactor>
    <text evidence="6 7">Binds 1 Mg(2+) ion per subunit.</text>
</comment>
<dbReference type="GO" id="GO:0016855">
    <property type="term" value="F:racemase and epimerase activity, acting on amino acids and derivatives"/>
    <property type="evidence" value="ECO:0007669"/>
    <property type="project" value="UniProtKB-UniRule"/>
</dbReference>
<dbReference type="SFLD" id="SFLDS00001">
    <property type="entry name" value="Enolase"/>
    <property type="match status" value="1"/>
</dbReference>
<dbReference type="InterPro" id="IPR034593">
    <property type="entry name" value="DgoD-like"/>
</dbReference>
<feature type="binding site" evidence="6">
    <location>
        <position position="201"/>
    </location>
    <ligand>
        <name>Mg(2+)</name>
        <dbReference type="ChEBI" id="CHEBI:18420"/>
    </ligand>
</feature>
<dbReference type="PROSITE" id="PS00909">
    <property type="entry name" value="MR_MLE_2"/>
    <property type="match status" value="1"/>
</dbReference>
<dbReference type="EMBL" id="PHIG01000039">
    <property type="protein sequence ID" value="PJK28766.1"/>
    <property type="molecule type" value="Genomic_DNA"/>
</dbReference>
<feature type="active site" description="Proton acceptor; specific for (S)-substrate epimerization" evidence="5">
    <location>
        <position position="246"/>
    </location>
</feature>
<evidence type="ECO:0000256" key="7">
    <source>
        <dbReference type="RuleBase" id="RU366006"/>
    </source>
</evidence>
<feature type="domain" description="Mandelate racemase/muconate lactonizing enzyme C-terminal" evidence="8">
    <location>
        <begin position="130"/>
        <end position="222"/>
    </location>
</feature>
<dbReference type="AlphaFoldDB" id="A0A2M9FZ76"/>
<protein>
    <recommendedName>
        <fullName evidence="7">Dipeptide epimerase</fullName>
        <ecNumber evidence="7">5.1.1.-</ecNumber>
    </recommendedName>
</protein>
<evidence type="ECO:0000313" key="10">
    <source>
        <dbReference type="Proteomes" id="UP000229498"/>
    </source>
</evidence>
<dbReference type="Pfam" id="PF13378">
    <property type="entry name" value="MR_MLE_C"/>
    <property type="match status" value="1"/>
</dbReference>
<dbReference type="GO" id="GO:0000287">
    <property type="term" value="F:magnesium ion binding"/>
    <property type="evidence" value="ECO:0007669"/>
    <property type="project" value="UniProtKB-ARBA"/>
</dbReference>
<evidence type="ECO:0000256" key="4">
    <source>
        <dbReference type="ARBA" id="ARBA00023235"/>
    </source>
</evidence>
<dbReference type="Gene3D" id="3.30.390.10">
    <property type="entry name" value="Enolase-like, N-terminal domain"/>
    <property type="match status" value="1"/>
</dbReference>
<dbReference type="EC" id="5.1.1.-" evidence="7"/>
<dbReference type="OrthoDB" id="9782675at2"/>
<comment type="similarity">
    <text evidence="1 7">Belongs to the mandelate racemase/muconate lactonizing enzyme family.</text>
</comment>